<evidence type="ECO:0000313" key="2">
    <source>
        <dbReference type="Proteomes" id="UP001347796"/>
    </source>
</evidence>
<gene>
    <name evidence="1" type="ORF">SNE40_009005</name>
</gene>
<dbReference type="InterPro" id="IPR013785">
    <property type="entry name" value="Aldolase_TIM"/>
</dbReference>
<keyword evidence="2" id="KW-1185">Reference proteome</keyword>
<sequence>MEYICYVICTYILLYYPGSGEANAGLNVHVDDVGNYYVSYVDTVILEGAPTFFIVDGKTYSTANNSLKLINITDNSGKAGPLGPWTSRDIYYTAGTTTILARAINYSLGAVSFSVNYVIGAGGTKAANDNLLICGFPGFKIGDPRQDLGYLAFGGHFTGDTDKSMGIFDSTATIPDGLAGSGPLAIFDKTGNTTIITPLDSFMVTSMWHDKANNYIYWGLMGGLDDVQDQTGYKTFINHDTGINAAMSEWGAIVGGQYYGKVNSADKDITTQYLGYWTDNGDFYTSSPEPDKTFADTILDIQQHAKMVTKVPYKYFQLDSWWCIKNGSKIKDWKAEPTALPQGMKGLEKATDSKFMMYSGVWSGDNVYSVMNGGSYGFIIEGDTALPFDQRFWDDLFKTAPQWGMTTYEQDGLDETFMKMPVTKEDFTAASIWLQQMNNAAVSNNISILYSDAYPRHLFQSLLLPAVTQTRASPDYGEKNKDQWKIGISSIFADALNLVPNKDSFRTCHNVSANNIDYVEPYPELEMVVALLSKGPVGIGDRLGFEDSSIIKKCCSTDGKLLQPMRPAKAIDSQILQSSFQDGSGPDGEVWSTYTNIPFVGTSNSSNATFGVIFAAGLTKPFDITPENTHLNFDLSKPQSDFPKSKIYRWNQPGQFFDFSKDNKFTLQNCPLDNFCLYFTTPIIEFGGQEVLILGELDKWIHMPYQRVTQISVTETIDMEINGAANEEVQIWVAVNGNVGALVTRADGNGLAHLKYDRKHTNAADYLPFSLKTLLACVVFLIISRA</sequence>
<dbReference type="Gene3D" id="3.20.20.70">
    <property type="entry name" value="Aldolase class I"/>
    <property type="match status" value="1"/>
</dbReference>
<dbReference type="InterPro" id="IPR017853">
    <property type="entry name" value="GH"/>
</dbReference>
<dbReference type="EMBL" id="JAZGQO010000007">
    <property type="protein sequence ID" value="KAK6181069.1"/>
    <property type="molecule type" value="Genomic_DNA"/>
</dbReference>
<comment type="caution">
    <text evidence="1">The sequence shown here is derived from an EMBL/GenBank/DDBJ whole genome shotgun (WGS) entry which is preliminary data.</text>
</comment>
<protein>
    <submittedName>
        <fullName evidence="1">Uncharacterized protein</fullName>
    </submittedName>
</protein>
<name>A0AAN8JVI4_PATCE</name>
<dbReference type="SUPFAM" id="SSF51445">
    <property type="entry name" value="(Trans)glycosidases"/>
    <property type="match status" value="1"/>
</dbReference>
<dbReference type="Proteomes" id="UP001347796">
    <property type="component" value="Unassembled WGS sequence"/>
</dbReference>
<dbReference type="AlphaFoldDB" id="A0AAN8JVI4"/>
<accession>A0AAN8JVI4</accession>
<organism evidence="1 2">
    <name type="scientific">Patella caerulea</name>
    <name type="common">Rayed Mediterranean limpet</name>
    <dbReference type="NCBI Taxonomy" id="87958"/>
    <lineage>
        <taxon>Eukaryota</taxon>
        <taxon>Metazoa</taxon>
        <taxon>Spiralia</taxon>
        <taxon>Lophotrochozoa</taxon>
        <taxon>Mollusca</taxon>
        <taxon>Gastropoda</taxon>
        <taxon>Patellogastropoda</taxon>
        <taxon>Patelloidea</taxon>
        <taxon>Patellidae</taxon>
        <taxon>Patella</taxon>
    </lineage>
</organism>
<reference evidence="1 2" key="1">
    <citation type="submission" date="2024-01" db="EMBL/GenBank/DDBJ databases">
        <title>The genome of the rayed Mediterranean limpet Patella caerulea (Linnaeus, 1758).</title>
        <authorList>
            <person name="Anh-Thu Weber A."/>
            <person name="Halstead-Nussloch G."/>
        </authorList>
    </citation>
    <scope>NUCLEOTIDE SEQUENCE [LARGE SCALE GENOMIC DNA]</scope>
    <source>
        <strain evidence="1">AATW-2023a</strain>
        <tissue evidence="1">Whole specimen</tissue>
    </source>
</reference>
<evidence type="ECO:0000313" key="1">
    <source>
        <dbReference type="EMBL" id="KAK6181069.1"/>
    </source>
</evidence>
<proteinExistence type="predicted"/>